<feature type="compositionally biased region" description="Low complexity" evidence="1">
    <location>
        <begin position="38"/>
        <end position="52"/>
    </location>
</feature>
<evidence type="ECO:0000313" key="2">
    <source>
        <dbReference type="EMBL" id="KAG9062265.1"/>
    </source>
</evidence>
<feature type="region of interest" description="Disordered" evidence="1">
    <location>
        <begin position="1"/>
        <end position="94"/>
    </location>
</feature>
<organism evidence="2 3">
    <name type="scientific">Linnemannia hyalina</name>
    <dbReference type="NCBI Taxonomy" id="64524"/>
    <lineage>
        <taxon>Eukaryota</taxon>
        <taxon>Fungi</taxon>
        <taxon>Fungi incertae sedis</taxon>
        <taxon>Mucoromycota</taxon>
        <taxon>Mortierellomycotina</taxon>
        <taxon>Mortierellomycetes</taxon>
        <taxon>Mortierellales</taxon>
        <taxon>Mortierellaceae</taxon>
        <taxon>Linnemannia</taxon>
    </lineage>
</organism>
<protein>
    <submittedName>
        <fullName evidence="2">Uncharacterized protein</fullName>
    </submittedName>
</protein>
<dbReference type="EMBL" id="JAHRHY010000020">
    <property type="protein sequence ID" value="KAG9062265.1"/>
    <property type="molecule type" value="Genomic_DNA"/>
</dbReference>
<comment type="caution">
    <text evidence="2">The sequence shown here is derived from an EMBL/GenBank/DDBJ whole genome shotgun (WGS) entry which is preliminary data.</text>
</comment>
<gene>
    <name evidence="2" type="ORF">KI688_006597</name>
</gene>
<evidence type="ECO:0000256" key="1">
    <source>
        <dbReference type="SAM" id="MobiDB-lite"/>
    </source>
</evidence>
<dbReference type="AlphaFoldDB" id="A0A9P7XJ02"/>
<feature type="compositionally biased region" description="Basic and acidic residues" evidence="1">
    <location>
        <begin position="1"/>
        <end position="11"/>
    </location>
</feature>
<sequence length="362" mass="38294">MRTLQLRDGKTIGRNSHSAASGGMTGNDSSMADHFPKGKSSSAKRSPASSSSKWKKKDVVHEIDENDGGEGDDDGADDDAHDDVGSDDGNPAFLYNDLNPVFGAGYAPVRSPFSMPPNGYPYNPYGYSQAPLPPNPYFQQPAGSGHSALYPPNGEMYSYHPSDPRYYRAPAFSPSHQQYLYSNHSAPPIDPYLRPTLSPKKKSIAKRQDISSAPIKDYHGPQHDAVPTNITYHDPSLYDPATSNGRIKPKAATKATSAHDTNTIATVFRSIASSPASGARDTADAILPLPVAASPPKDSEPSASAVAVPIPGTLASSGTGVQFYTLQDGSFYNTGGSLPTTFGDKSGNTVLESMSVLAIGRA</sequence>
<name>A0A9P7XJ02_9FUNG</name>
<accession>A0A9P7XJ02</accession>
<reference evidence="2" key="1">
    <citation type="submission" date="2021-06" db="EMBL/GenBank/DDBJ databases">
        <title>Genome Sequence of Mortierella hyaline Strain SCG-10, a Cold-Adapted, Nitrate-Reducing Fungus Isolated from Soil in Minnesota, USA.</title>
        <authorList>
            <person name="Aldossari N."/>
        </authorList>
    </citation>
    <scope>NUCLEOTIDE SEQUENCE</scope>
    <source>
        <strain evidence="2">SCG-10</strain>
    </source>
</reference>
<dbReference type="Proteomes" id="UP000707451">
    <property type="component" value="Unassembled WGS sequence"/>
</dbReference>
<dbReference type="OrthoDB" id="10267846at2759"/>
<keyword evidence="3" id="KW-1185">Reference proteome</keyword>
<evidence type="ECO:0000313" key="3">
    <source>
        <dbReference type="Proteomes" id="UP000707451"/>
    </source>
</evidence>
<proteinExistence type="predicted"/>
<feature type="compositionally biased region" description="Acidic residues" evidence="1">
    <location>
        <begin position="64"/>
        <end position="81"/>
    </location>
</feature>